<reference evidence="8 9" key="1">
    <citation type="submission" date="2018-05" db="EMBL/GenBank/DDBJ databases">
        <title>Spiribacter halobius sp. nov., a moderately halophilic bacterium isolated from marine solar saltern.</title>
        <authorList>
            <person name="Zheng W.-S."/>
            <person name="Lu D.-C."/>
            <person name="Du Z.-J."/>
        </authorList>
    </citation>
    <scope>NUCLEOTIDE SEQUENCE [LARGE SCALE GENOMIC DNA]</scope>
    <source>
        <strain evidence="8 9">E85</strain>
    </source>
</reference>
<keyword evidence="4 6" id="KW-1133">Transmembrane helix</keyword>
<evidence type="ECO:0000256" key="6">
    <source>
        <dbReference type="SAM" id="Phobius"/>
    </source>
</evidence>
<feature type="transmembrane region" description="Helical" evidence="6">
    <location>
        <begin position="117"/>
        <end position="137"/>
    </location>
</feature>
<dbReference type="GO" id="GO:0016020">
    <property type="term" value="C:membrane"/>
    <property type="evidence" value="ECO:0007669"/>
    <property type="project" value="UniProtKB-SubCell"/>
</dbReference>
<accession>A0A2U2MZ27</accession>
<gene>
    <name evidence="8" type="ORF">DEM34_13700</name>
</gene>
<evidence type="ECO:0000256" key="1">
    <source>
        <dbReference type="ARBA" id="ARBA00004141"/>
    </source>
</evidence>
<dbReference type="Proteomes" id="UP000245474">
    <property type="component" value="Unassembled WGS sequence"/>
</dbReference>
<evidence type="ECO:0000313" key="8">
    <source>
        <dbReference type="EMBL" id="PWG62057.1"/>
    </source>
</evidence>
<dbReference type="AlphaFoldDB" id="A0A2U2MZ27"/>
<evidence type="ECO:0000256" key="3">
    <source>
        <dbReference type="ARBA" id="ARBA00022692"/>
    </source>
</evidence>
<organism evidence="8 9">
    <name type="scientific">Sediminicurvatus halobius</name>
    <dbReference type="NCBI Taxonomy" id="2182432"/>
    <lineage>
        <taxon>Bacteria</taxon>
        <taxon>Pseudomonadati</taxon>
        <taxon>Pseudomonadota</taxon>
        <taxon>Gammaproteobacteria</taxon>
        <taxon>Chromatiales</taxon>
        <taxon>Ectothiorhodospiraceae</taxon>
        <taxon>Sediminicurvatus</taxon>
    </lineage>
</organism>
<dbReference type="InterPro" id="IPR037185">
    <property type="entry name" value="EmrE-like"/>
</dbReference>
<feature type="transmembrane region" description="Helical" evidence="6">
    <location>
        <begin position="173"/>
        <end position="192"/>
    </location>
</feature>
<comment type="subcellular location">
    <subcellularLocation>
        <location evidence="1">Membrane</location>
        <topology evidence="1">Multi-pass membrane protein</topology>
    </subcellularLocation>
</comment>
<feature type="domain" description="EamA" evidence="7">
    <location>
        <begin position="4"/>
        <end position="131"/>
    </location>
</feature>
<feature type="domain" description="EamA" evidence="7">
    <location>
        <begin position="146"/>
        <end position="277"/>
    </location>
</feature>
<dbReference type="SUPFAM" id="SSF103481">
    <property type="entry name" value="Multidrug resistance efflux transporter EmrE"/>
    <property type="match status" value="2"/>
</dbReference>
<comment type="similarity">
    <text evidence="2">Belongs to the EamA transporter family.</text>
</comment>
<keyword evidence="9" id="KW-1185">Reference proteome</keyword>
<feature type="transmembrane region" description="Helical" evidence="6">
    <location>
        <begin position="29"/>
        <end position="46"/>
    </location>
</feature>
<dbReference type="InterPro" id="IPR000620">
    <property type="entry name" value="EamA_dom"/>
</dbReference>
<evidence type="ECO:0000313" key="9">
    <source>
        <dbReference type="Proteomes" id="UP000245474"/>
    </source>
</evidence>
<comment type="caution">
    <text evidence="8">The sequence shown here is derived from an EMBL/GenBank/DDBJ whole genome shotgun (WGS) entry which is preliminary data.</text>
</comment>
<feature type="transmembrane region" description="Helical" evidence="6">
    <location>
        <begin position="204"/>
        <end position="226"/>
    </location>
</feature>
<feature type="transmembrane region" description="Helical" evidence="6">
    <location>
        <begin position="260"/>
        <end position="278"/>
    </location>
</feature>
<evidence type="ECO:0000259" key="7">
    <source>
        <dbReference type="Pfam" id="PF00892"/>
    </source>
</evidence>
<dbReference type="OrthoDB" id="9809509at2"/>
<name>A0A2U2MZ27_9GAMM</name>
<evidence type="ECO:0000256" key="2">
    <source>
        <dbReference type="ARBA" id="ARBA00007362"/>
    </source>
</evidence>
<sequence length="285" mass="29782">MPALFVLLWSTGFIGARLGLPHAEPMTFLGLRMVLAAALLFAVALLTRAPWPRGARALCHVAVAGLLVHGVYLGGVFWAIDRGQGAGVTAIIVSVQPLLTAALAGATLGERVSLRQWLGLLAGFAGVALVISGRLQAGDATPATVASALLALLGITLGTLYQKRFCPVTDLRTGGTVQFAVTGVALLVLAGATESMHIQWTGEFLFALAWLVLVLSVGAIGLLFALIRRGAAYRVASLFYLAPPFTVIFAYLLFDERLGVSALTGLAVVVAGVALVNIRPRDAMR</sequence>
<feature type="transmembrane region" description="Helical" evidence="6">
    <location>
        <begin position="58"/>
        <end position="80"/>
    </location>
</feature>
<evidence type="ECO:0000256" key="5">
    <source>
        <dbReference type="ARBA" id="ARBA00023136"/>
    </source>
</evidence>
<keyword evidence="5 6" id="KW-0472">Membrane</keyword>
<feature type="transmembrane region" description="Helical" evidence="6">
    <location>
        <begin position="143"/>
        <end position="161"/>
    </location>
</feature>
<dbReference type="Pfam" id="PF00892">
    <property type="entry name" value="EamA"/>
    <property type="match status" value="2"/>
</dbReference>
<feature type="transmembrane region" description="Helical" evidence="6">
    <location>
        <begin position="238"/>
        <end position="254"/>
    </location>
</feature>
<feature type="transmembrane region" description="Helical" evidence="6">
    <location>
        <begin position="86"/>
        <end position="105"/>
    </location>
</feature>
<protein>
    <submittedName>
        <fullName evidence="8">EamA family transporter</fullName>
    </submittedName>
</protein>
<dbReference type="InterPro" id="IPR050638">
    <property type="entry name" value="AA-Vitamin_Transporters"/>
</dbReference>
<proteinExistence type="inferred from homology"/>
<dbReference type="Gene3D" id="1.10.3730.20">
    <property type="match status" value="1"/>
</dbReference>
<keyword evidence="3 6" id="KW-0812">Transmembrane</keyword>
<dbReference type="EMBL" id="QFFI01000023">
    <property type="protein sequence ID" value="PWG62057.1"/>
    <property type="molecule type" value="Genomic_DNA"/>
</dbReference>
<evidence type="ECO:0000256" key="4">
    <source>
        <dbReference type="ARBA" id="ARBA00022989"/>
    </source>
</evidence>
<dbReference type="PANTHER" id="PTHR32322">
    <property type="entry name" value="INNER MEMBRANE TRANSPORTER"/>
    <property type="match status" value="1"/>
</dbReference>
<dbReference type="PANTHER" id="PTHR32322:SF2">
    <property type="entry name" value="EAMA DOMAIN-CONTAINING PROTEIN"/>
    <property type="match status" value="1"/>
</dbReference>